<feature type="compositionally biased region" description="Polar residues" evidence="1">
    <location>
        <begin position="102"/>
        <end position="115"/>
    </location>
</feature>
<evidence type="ECO:0000313" key="2">
    <source>
        <dbReference type="EMBL" id="GIY02330.1"/>
    </source>
</evidence>
<accession>A0AAV4Q2T0</accession>
<evidence type="ECO:0000313" key="3">
    <source>
        <dbReference type="Proteomes" id="UP001054837"/>
    </source>
</evidence>
<organism evidence="2 3">
    <name type="scientific">Caerostris darwini</name>
    <dbReference type="NCBI Taxonomy" id="1538125"/>
    <lineage>
        <taxon>Eukaryota</taxon>
        <taxon>Metazoa</taxon>
        <taxon>Ecdysozoa</taxon>
        <taxon>Arthropoda</taxon>
        <taxon>Chelicerata</taxon>
        <taxon>Arachnida</taxon>
        <taxon>Araneae</taxon>
        <taxon>Araneomorphae</taxon>
        <taxon>Entelegynae</taxon>
        <taxon>Araneoidea</taxon>
        <taxon>Araneidae</taxon>
        <taxon>Caerostris</taxon>
    </lineage>
</organism>
<feature type="compositionally biased region" description="Polar residues" evidence="1">
    <location>
        <begin position="38"/>
        <end position="51"/>
    </location>
</feature>
<keyword evidence="3" id="KW-1185">Reference proteome</keyword>
<dbReference type="Proteomes" id="UP001054837">
    <property type="component" value="Unassembled WGS sequence"/>
</dbReference>
<protein>
    <submittedName>
        <fullName evidence="2">Uncharacterized protein</fullName>
    </submittedName>
</protein>
<proteinExistence type="predicted"/>
<reference evidence="2 3" key="1">
    <citation type="submission" date="2021-06" db="EMBL/GenBank/DDBJ databases">
        <title>Caerostris darwini draft genome.</title>
        <authorList>
            <person name="Kono N."/>
            <person name="Arakawa K."/>
        </authorList>
    </citation>
    <scope>NUCLEOTIDE SEQUENCE [LARGE SCALE GENOMIC DNA]</scope>
</reference>
<evidence type="ECO:0000256" key="1">
    <source>
        <dbReference type="SAM" id="MobiDB-lite"/>
    </source>
</evidence>
<sequence>MHVYPKSIGDDHSIQRRARPQPVQKPIETLDNHFESISARNSGRGTSTSRKFPTLLLGTEFNPKSSGNGVWKKEHNTSILSSTPFFPQATCWGWGGGYQTTSLHQSESGSNLPQKSIKRTTQ</sequence>
<dbReference type="AlphaFoldDB" id="A0AAV4Q2T0"/>
<name>A0AAV4Q2T0_9ARAC</name>
<feature type="region of interest" description="Disordered" evidence="1">
    <location>
        <begin position="102"/>
        <end position="122"/>
    </location>
</feature>
<feature type="region of interest" description="Disordered" evidence="1">
    <location>
        <begin position="1"/>
        <end position="51"/>
    </location>
</feature>
<dbReference type="EMBL" id="BPLQ01003666">
    <property type="protein sequence ID" value="GIY02330.1"/>
    <property type="molecule type" value="Genomic_DNA"/>
</dbReference>
<comment type="caution">
    <text evidence="2">The sequence shown here is derived from an EMBL/GenBank/DDBJ whole genome shotgun (WGS) entry which is preliminary data.</text>
</comment>
<gene>
    <name evidence="2" type="ORF">CDAR_112961</name>
</gene>